<evidence type="ECO:0000313" key="1">
    <source>
        <dbReference type="EMBL" id="MBB5213329.1"/>
    </source>
</evidence>
<dbReference type="AlphaFoldDB" id="A0AA89PG62"/>
<reference evidence="1 2" key="1">
    <citation type="submission" date="2020-08" db="EMBL/GenBank/DDBJ databases">
        <title>Genomic Encyclopedia of Type Strains, Phase IV (KMG-IV): sequencing the most valuable type-strain genomes for metagenomic binning, comparative biology and taxonomic classification.</title>
        <authorList>
            <person name="Goeker M."/>
        </authorList>
    </citation>
    <scope>NUCLEOTIDE SEQUENCE [LARGE SCALE GENOMIC DNA]</scope>
    <source>
        <strain evidence="1 2">DSM 11525</strain>
    </source>
</reference>
<sequence>MELTAIHRKIREVIHDAHPKLQDYRNELGLRPDLESDMIEFLYLICTRWDGHQAFHTLRKDERSISCVGLVEDFECNVYPFWLKVNLERAELNYDVYVGRRDSTWIELSNSRKWNAIYVLSTDEAASEWDWQDHFTGTLD</sequence>
<dbReference type="Proteomes" id="UP000563601">
    <property type="component" value="Unassembled WGS sequence"/>
</dbReference>
<proteinExistence type="predicted"/>
<evidence type="ECO:0000313" key="2">
    <source>
        <dbReference type="Proteomes" id="UP000563601"/>
    </source>
</evidence>
<gene>
    <name evidence="1" type="ORF">HNQ53_003585</name>
</gene>
<name>A0AA89PG62_9GAMM</name>
<organism evidence="1 2">
    <name type="scientific">Microbulbifer hydrolyticus</name>
    <dbReference type="NCBI Taxonomy" id="48074"/>
    <lineage>
        <taxon>Bacteria</taxon>
        <taxon>Pseudomonadati</taxon>
        <taxon>Pseudomonadota</taxon>
        <taxon>Gammaproteobacteria</taxon>
        <taxon>Cellvibrionales</taxon>
        <taxon>Microbulbiferaceae</taxon>
        <taxon>Microbulbifer</taxon>
    </lineage>
</organism>
<comment type="caution">
    <text evidence="1">The sequence shown here is derived from an EMBL/GenBank/DDBJ whole genome shotgun (WGS) entry which is preliminary data.</text>
</comment>
<protein>
    <submittedName>
        <fullName evidence="1">Uncharacterized protein</fullName>
    </submittedName>
</protein>
<accession>A0AA89PG62</accession>
<dbReference type="EMBL" id="JACHHR010000014">
    <property type="protein sequence ID" value="MBB5213329.1"/>
    <property type="molecule type" value="Genomic_DNA"/>
</dbReference>